<dbReference type="InterPro" id="IPR036938">
    <property type="entry name" value="PAP2/HPO_sf"/>
</dbReference>
<protein>
    <submittedName>
        <fullName evidence="3">Phosphatase PAP2 family protein</fullName>
    </submittedName>
</protein>
<dbReference type="RefSeq" id="WP_358640158.1">
    <property type="nucleotide sequence ID" value="NZ_JBFAEV010000016.1"/>
</dbReference>
<dbReference type="Gene3D" id="1.20.144.10">
    <property type="entry name" value="Phosphatidic acid phosphatase type 2/haloperoxidase"/>
    <property type="match status" value="2"/>
</dbReference>
<dbReference type="Proteomes" id="UP001620295">
    <property type="component" value="Unassembled WGS sequence"/>
</dbReference>
<comment type="caution">
    <text evidence="3">The sequence shown here is derived from an EMBL/GenBank/DDBJ whole genome shotgun (WGS) entry which is preliminary data.</text>
</comment>
<feature type="transmembrane region" description="Helical" evidence="1">
    <location>
        <begin position="189"/>
        <end position="209"/>
    </location>
</feature>
<feature type="transmembrane region" description="Helical" evidence="1">
    <location>
        <begin position="64"/>
        <end position="83"/>
    </location>
</feature>
<dbReference type="EMBL" id="JBJDQH010000006">
    <property type="protein sequence ID" value="MFK4267348.1"/>
    <property type="molecule type" value="Genomic_DNA"/>
</dbReference>
<dbReference type="PANTHER" id="PTHR14969">
    <property type="entry name" value="SPHINGOSINE-1-PHOSPHATE PHOSPHOHYDROLASE"/>
    <property type="match status" value="1"/>
</dbReference>
<reference evidence="3 4" key="1">
    <citation type="submission" date="2024-11" db="EMBL/GenBank/DDBJ databases">
        <title>The Natural Products Discovery Center: Release of the First 8490 Sequenced Strains for Exploring Actinobacteria Biosynthetic Diversity.</title>
        <authorList>
            <person name="Kalkreuter E."/>
            <person name="Kautsar S.A."/>
            <person name="Yang D."/>
            <person name="Bader C.D."/>
            <person name="Teijaro C.N."/>
            <person name="Fluegel L."/>
            <person name="Davis C.M."/>
            <person name="Simpson J.R."/>
            <person name="Lauterbach L."/>
            <person name="Steele A.D."/>
            <person name="Gui C."/>
            <person name="Meng S."/>
            <person name="Li G."/>
            <person name="Viehrig K."/>
            <person name="Ye F."/>
            <person name="Su P."/>
            <person name="Kiefer A.F."/>
            <person name="Nichols A."/>
            <person name="Cepeda A.J."/>
            <person name="Yan W."/>
            <person name="Fan B."/>
            <person name="Jiang Y."/>
            <person name="Adhikari A."/>
            <person name="Zheng C.-J."/>
            <person name="Schuster L."/>
            <person name="Cowan T.M."/>
            <person name="Smanski M.J."/>
            <person name="Chevrette M.G."/>
            <person name="De Carvalho L.P.S."/>
            <person name="Shen B."/>
        </authorList>
    </citation>
    <scope>NUCLEOTIDE SEQUENCE [LARGE SCALE GENOMIC DNA]</scope>
    <source>
        <strain evidence="3 4">NPDC020863</strain>
    </source>
</reference>
<gene>
    <name evidence="3" type="ORF">ACI2L5_20765</name>
</gene>
<evidence type="ECO:0000259" key="2">
    <source>
        <dbReference type="SMART" id="SM00014"/>
    </source>
</evidence>
<keyword evidence="1" id="KW-0472">Membrane</keyword>
<feature type="transmembrane region" description="Helical" evidence="1">
    <location>
        <begin position="12"/>
        <end position="31"/>
    </location>
</feature>
<proteinExistence type="predicted"/>
<accession>A0ABW8LN57</accession>
<dbReference type="CDD" id="cd03392">
    <property type="entry name" value="PAP2_like_2"/>
    <property type="match status" value="1"/>
</dbReference>
<evidence type="ECO:0000313" key="3">
    <source>
        <dbReference type="EMBL" id="MFK4267348.1"/>
    </source>
</evidence>
<feature type="transmembrane region" description="Helical" evidence="1">
    <location>
        <begin position="128"/>
        <end position="150"/>
    </location>
</feature>
<evidence type="ECO:0000313" key="4">
    <source>
        <dbReference type="Proteomes" id="UP001620295"/>
    </source>
</evidence>
<feature type="transmembrane region" description="Helical" evidence="1">
    <location>
        <begin position="90"/>
        <end position="108"/>
    </location>
</feature>
<dbReference type="Pfam" id="PF01569">
    <property type="entry name" value="PAP2"/>
    <property type="match status" value="1"/>
</dbReference>
<keyword evidence="1" id="KW-1133">Transmembrane helix</keyword>
<keyword evidence="1" id="KW-0812">Transmembrane</keyword>
<dbReference type="InterPro" id="IPR000326">
    <property type="entry name" value="PAP2/HPO"/>
</dbReference>
<name>A0ABW8LN57_9ACTN</name>
<dbReference type="SMART" id="SM00014">
    <property type="entry name" value="acidPPc"/>
    <property type="match status" value="1"/>
</dbReference>
<feature type="transmembrane region" description="Helical" evidence="1">
    <location>
        <begin position="162"/>
        <end position="183"/>
    </location>
</feature>
<feature type="domain" description="Phosphatidic acid phosphatase type 2/haloperoxidase" evidence="2">
    <location>
        <begin position="90"/>
        <end position="204"/>
    </location>
</feature>
<keyword evidence="4" id="KW-1185">Reference proteome</keyword>
<dbReference type="SUPFAM" id="SSF48317">
    <property type="entry name" value="Acid phosphatase/Vanadium-dependent haloperoxidase"/>
    <property type="match status" value="1"/>
</dbReference>
<dbReference type="PANTHER" id="PTHR14969:SF13">
    <property type="entry name" value="AT30094P"/>
    <property type="match status" value="1"/>
</dbReference>
<evidence type="ECO:0000256" key="1">
    <source>
        <dbReference type="SAM" id="Phobius"/>
    </source>
</evidence>
<organism evidence="3 4">
    <name type="scientific">Streptomyces milbemycinicus</name>
    <dbReference type="NCBI Taxonomy" id="476552"/>
    <lineage>
        <taxon>Bacteria</taxon>
        <taxon>Bacillati</taxon>
        <taxon>Actinomycetota</taxon>
        <taxon>Actinomycetes</taxon>
        <taxon>Kitasatosporales</taxon>
        <taxon>Streptomycetaceae</taxon>
        <taxon>Streptomyces</taxon>
    </lineage>
</organism>
<sequence length="232" mass="25197">MHASRLRAVRTAAVLTVLFMVLLILVVARWGPLEDADGDIAEALHRTAVTHHGWTDANKVLTDWVWDPWTMRAGTALLAGWLLWRRERLLALWIAATSVAGTAIQQGVKAAVGRERPHWRNPVDSAHYAAFPSGHALTATVAFGLLLWVMARCGARRAWLRAAALVAAVSVAGVGFTRVYLGVHWPSDVLGGWLLGAALVCAAAATYPYPYARRVPADRTDEPTGESPDTPR</sequence>